<evidence type="ECO:0000256" key="2">
    <source>
        <dbReference type="ARBA" id="ARBA00022448"/>
    </source>
</evidence>
<feature type="domain" description="ABC transporter" evidence="6">
    <location>
        <begin position="14"/>
        <end position="239"/>
    </location>
</feature>
<dbReference type="Pfam" id="PF00005">
    <property type="entry name" value="ABC_tran"/>
    <property type="match status" value="1"/>
</dbReference>
<evidence type="ECO:0000256" key="3">
    <source>
        <dbReference type="ARBA" id="ARBA00022741"/>
    </source>
</evidence>
<dbReference type="Proteomes" id="UP000001919">
    <property type="component" value="Chromosome"/>
</dbReference>
<keyword evidence="2" id="KW-0813">Transport</keyword>
<dbReference type="PATRIC" id="fig|446465.5.peg.2482"/>
<evidence type="ECO:0000256" key="4">
    <source>
        <dbReference type="ARBA" id="ARBA00022840"/>
    </source>
</evidence>
<dbReference type="SUPFAM" id="SSF52540">
    <property type="entry name" value="P-loop containing nucleoside triphosphate hydrolases"/>
    <property type="match status" value="1"/>
</dbReference>
<dbReference type="InterPro" id="IPR027417">
    <property type="entry name" value="P-loop_NTPase"/>
</dbReference>
<dbReference type="SMART" id="SM00382">
    <property type="entry name" value="AAA"/>
    <property type="match status" value="1"/>
</dbReference>
<evidence type="ECO:0000256" key="1">
    <source>
        <dbReference type="ARBA" id="ARBA00005417"/>
    </source>
</evidence>
<keyword evidence="8" id="KW-1185">Reference proteome</keyword>
<dbReference type="GO" id="GO:0005524">
    <property type="term" value="F:ATP binding"/>
    <property type="evidence" value="ECO:0007669"/>
    <property type="project" value="UniProtKB-KW"/>
</dbReference>
<dbReference type="PROSITE" id="PS00211">
    <property type="entry name" value="ABC_TRANSPORTER_1"/>
    <property type="match status" value="1"/>
</dbReference>
<sequence length="350" mass="35657">MTSTTPSAAPGVSLEVRGLHKSYGGRPAVDDLSFVCAPGTVTGFLGPNGAGKSTTLRILTGLARADEGEALVGGEAFRSLSQPARTIGVMLDARALHNGRTGLETLRLTARTVGMPAARADEVLAMVGLEDAGGKRVGGYSYGMRQRLGIGVALIGDPSVLVLDEPANGLDPEGIRWMRRLLRSFADAGGTVLLSSHQLREVEATVDRLVVISQGRLVREGTLEELTAGAGTRVTALDPAALRTALDRHGIAYEHRAGAELEVSLAPEDVGRLALREQLVLTSLGATAGGGLEDVFFTLTGQGEPAAQAPVGPAGATPPVGPVGPAGAQPPAGSAETQPPAAAPSAAPLN</sequence>
<dbReference type="STRING" id="446465.Bfae_25040"/>
<dbReference type="HOGENOM" id="CLU_000604_1_2_11"/>
<gene>
    <name evidence="7" type="ordered locus">Bfae_25040</name>
</gene>
<evidence type="ECO:0000313" key="7">
    <source>
        <dbReference type="EMBL" id="ACU86289.1"/>
    </source>
</evidence>
<proteinExistence type="inferred from homology"/>
<dbReference type="InterPro" id="IPR003439">
    <property type="entry name" value="ABC_transporter-like_ATP-bd"/>
</dbReference>
<dbReference type="InterPro" id="IPR003593">
    <property type="entry name" value="AAA+_ATPase"/>
</dbReference>
<dbReference type="EMBL" id="CP001643">
    <property type="protein sequence ID" value="ACU86289.1"/>
    <property type="molecule type" value="Genomic_DNA"/>
</dbReference>
<protein>
    <submittedName>
        <fullName evidence="7">ABC-type multidrug transport system, ATPase component</fullName>
    </submittedName>
</protein>
<evidence type="ECO:0000259" key="6">
    <source>
        <dbReference type="PROSITE" id="PS50893"/>
    </source>
</evidence>
<keyword evidence="3" id="KW-0547">Nucleotide-binding</keyword>
<accession>C7MG56</accession>
<reference evidence="7 8" key="1">
    <citation type="journal article" date="2009" name="Stand. Genomic Sci.">
        <title>Complete genome sequence of Brachybacterium faecium type strain (Schefferle 6-10).</title>
        <authorList>
            <person name="Lapidus A."/>
            <person name="Pukall R."/>
            <person name="Labuttii K."/>
            <person name="Copeland A."/>
            <person name="Del Rio T.G."/>
            <person name="Nolan M."/>
            <person name="Chen F."/>
            <person name="Lucas S."/>
            <person name="Tice H."/>
            <person name="Cheng J.F."/>
            <person name="Bruce D."/>
            <person name="Goodwin L."/>
            <person name="Pitluck S."/>
            <person name="Rohde M."/>
            <person name="Goker M."/>
            <person name="Pati A."/>
            <person name="Ivanova N."/>
            <person name="Mavrommatis K."/>
            <person name="Chen A."/>
            <person name="Palaniappan K."/>
            <person name="D'haeseleer P."/>
            <person name="Chain P."/>
            <person name="Bristow J."/>
            <person name="Eisen J.A."/>
            <person name="Markowitz V."/>
            <person name="Hugenholtz P."/>
            <person name="Kyrpides N.C."/>
            <person name="Klenk H.P."/>
        </authorList>
    </citation>
    <scope>NUCLEOTIDE SEQUENCE [LARGE SCALE GENOMIC DNA]</scope>
    <source>
        <strain evidence="8">ATCC 43885 / DSM 4810 / JCM 11609 / LMG 19847 / NBRC 14762 / NCIMB 9860 / 6-10</strain>
    </source>
</reference>
<dbReference type="AlphaFoldDB" id="C7MG56"/>
<dbReference type="GO" id="GO:0016887">
    <property type="term" value="F:ATP hydrolysis activity"/>
    <property type="evidence" value="ECO:0007669"/>
    <property type="project" value="InterPro"/>
</dbReference>
<organism evidence="7 8">
    <name type="scientific">Brachybacterium faecium (strain ATCC 43885 / DSM 4810 / JCM 11609 / LMG 19847 / NBRC 14762 / NCIMB 9860 / 6-10)</name>
    <dbReference type="NCBI Taxonomy" id="446465"/>
    <lineage>
        <taxon>Bacteria</taxon>
        <taxon>Bacillati</taxon>
        <taxon>Actinomycetota</taxon>
        <taxon>Actinomycetes</taxon>
        <taxon>Micrococcales</taxon>
        <taxon>Dermabacteraceae</taxon>
        <taxon>Brachybacterium</taxon>
    </lineage>
</organism>
<evidence type="ECO:0000256" key="5">
    <source>
        <dbReference type="SAM" id="MobiDB-lite"/>
    </source>
</evidence>
<dbReference type="KEGG" id="bfa:Bfae_25040"/>
<dbReference type="PANTHER" id="PTHR43335">
    <property type="entry name" value="ABC TRANSPORTER, ATP-BINDING PROTEIN"/>
    <property type="match status" value="1"/>
</dbReference>
<evidence type="ECO:0000313" key="8">
    <source>
        <dbReference type="Proteomes" id="UP000001919"/>
    </source>
</evidence>
<dbReference type="PROSITE" id="PS50893">
    <property type="entry name" value="ABC_TRANSPORTER_2"/>
    <property type="match status" value="1"/>
</dbReference>
<dbReference type="OrthoDB" id="9804819at2"/>
<dbReference type="InterPro" id="IPR017871">
    <property type="entry name" value="ABC_transporter-like_CS"/>
</dbReference>
<dbReference type="PANTHER" id="PTHR43335:SF4">
    <property type="entry name" value="ABC TRANSPORTER, ATP-BINDING PROTEIN"/>
    <property type="match status" value="1"/>
</dbReference>
<feature type="region of interest" description="Disordered" evidence="5">
    <location>
        <begin position="305"/>
        <end position="350"/>
    </location>
</feature>
<comment type="similarity">
    <text evidence="1">Belongs to the ABC transporter superfamily.</text>
</comment>
<name>C7MG56_BRAFD</name>
<dbReference type="Gene3D" id="3.40.50.300">
    <property type="entry name" value="P-loop containing nucleotide triphosphate hydrolases"/>
    <property type="match status" value="1"/>
</dbReference>
<dbReference type="eggNOG" id="COG1131">
    <property type="taxonomic scope" value="Bacteria"/>
</dbReference>
<keyword evidence="4" id="KW-0067">ATP-binding</keyword>